<keyword evidence="5" id="KW-1185">Reference proteome</keyword>
<evidence type="ECO:0000259" key="2">
    <source>
        <dbReference type="Pfam" id="PF13401"/>
    </source>
</evidence>
<dbReference type="Pfam" id="PF26082">
    <property type="entry name" value="zf-C2H2_AcuF"/>
    <property type="match status" value="1"/>
</dbReference>
<organism evidence="4 5">
    <name type="scientific">Dendryphion nanum</name>
    <dbReference type="NCBI Taxonomy" id="256645"/>
    <lineage>
        <taxon>Eukaryota</taxon>
        <taxon>Fungi</taxon>
        <taxon>Dikarya</taxon>
        <taxon>Ascomycota</taxon>
        <taxon>Pezizomycotina</taxon>
        <taxon>Dothideomycetes</taxon>
        <taxon>Pleosporomycetidae</taxon>
        <taxon>Pleosporales</taxon>
        <taxon>Torulaceae</taxon>
        <taxon>Dendryphion</taxon>
    </lineage>
</organism>
<dbReference type="GO" id="GO:0016887">
    <property type="term" value="F:ATP hydrolysis activity"/>
    <property type="evidence" value="ECO:0007669"/>
    <property type="project" value="InterPro"/>
</dbReference>
<dbReference type="InterPro" id="IPR011990">
    <property type="entry name" value="TPR-like_helical_dom_sf"/>
</dbReference>
<dbReference type="InterPro" id="IPR027417">
    <property type="entry name" value="P-loop_NTPase"/>
</dbReference>
<feature type="domain" description="ORC1/DEAH AAA+ ATPase" evidence="2">
    <location>
        <begin position="322"/>
        <end position="411"/>
    </location>
</feature>
<gene>
    <name evidence="4" type="ORF">B0J11DRAFT_575420</name>
</gene>
<dbReference type="PANTHER" id="PTHR46082:SF6">
    <property type="entry name" value="AAA+ ATPASE DOMAIN-CONTAINING PROTEIN-RELATED"/>
    <property type="match status" value="1"/>
</dbReference>
<feature type="region of interest" description="Disordered" evidence="1">
    <location>
        <begin position="1059"/>
        <end position="1086"/>
    </location>
</feature>
<comment type="caution">
    <text evidence="4">The sequence shown here is derived from an EMBL/GenBank/DDBJ whole genome shotgun (WGS) entry which is preliminary data.</text>
</comment>
<dbReference type="SUPFAM" id="SSF48452">
    <property type="entry name" value="TPR-like"/>
    <property type="match status" value="3"/>
</dbReference>
<dbReference type="InterPro" id="IPR049945">
    <property type="entry name" value="AAA_22"/>
</dbReference>
<dbReference type="PANTHER" id="PTHR46082">
    <property type="entry name" value="ATP/GTP-BINDING PROTEIN-RELATED"/>
    <property type="match status" value="1"/>
</dbReference>
<name>A0A9P9EM61_9PLEO</name>
<evidence type="ECO:0000259" key="3">
    <source>
        <dbReference type="Pfam" id="PF26082"/>
    </source>
</evidence>
<protein>
    <recommendedName>
        <fullName evidence="6">Kinesin light chain</fullName>
    </recommendedName>
</protein>
<feature type="compositionally biased region" description="Basic and acidic residues" evidence="1">
    <location>
        <begin position="1070"/>
        <end position="1086"/>
    </location>
</feature>
<evidence type="ECO:0000313" key="5">
    <source>
        <dbReference type="Proteomes" id="UP000700596"/>
    </source>
</evidence>
<evidence type="ECO:0008006" key="6">
    <source>
        <dbReference type="Google" id="ProtNLM"/>
    </source>
</evidence>
<dbReference type="OrthoDB" id="1658288at2759"/>
<dbReference type="SMART" id="SM00028">
    <property type="entry name" value="TPR"/>
    <property type="match status" value="7"/>
</dbReference>
<dbReference type="SUPFAM" id="SSF52540">
    <property type="entry name" value="P-loop containing nucleoside triphosphate hydrolases"/>
    <property type="match status" value="1"/>
</dbReference>
<dbReference type="InterPro" id="IPR053137">
    <property type="entry name" value="NLR-like"/>
</dbReference>
<proteinExistence type="predicted"/>
<evidence type="ECO:0000256" key="1">
    <source>
        <dbReference type="SAM" id="MobiDB-lite"/>
    </source>
</evidence>
<dbReference type="Pfam" id="PF13401">
    <property type="entry name" value="AAA_22"/>
    <property type="match status" value="1"/>
</dbReference>
<dbReference type="EMBL" id="JAGMWT010000001">
    <property type="protein sequence ID" value="KAH7139511.1"/>
    <property type="molecule type" value="Genomic_DNA"/>
</dbReference>
<accession>A0A9P9EM61</accession>
<feature type="domain" description="Oxidoreductase acuF-like C2H2 type zinc-finger" evidence="3">
    <location>
        <begin position="92"/>
        <end position="119"/>
    </location>
</feature>
<dbReference type="Gene3D" id="1.25.40.10">
    <property type="entry name" value="Tetratricopeptide repeat domain"/>
    <property type="match status" value="2"/>
</dbReference>
<dbReference type="Pfam" id="PF13374">
    <property type="entry name" value="TPR_10"/>
    <property type="match status" value="2"/>
</dbReference>
<reference evidence="4" key="1">
    <citation type="journal article" date="2021" name="Nat. Commun.">
        <title>Genetic determinants of endophytism in the Arabidopsis root mycobiome.</title>
        <authorList>
            <person name="Mesny F."/>
            <person name="Miyauchi S."/>
            <person name="Thiergart T."/>
            <person name="Pickel B."/>
            <person name="Atanasova L."/>
            <person name="Karlsson M."/>
            <person name="Huettel B."/>
            <person name="Barry K.W."/>
            <person name="Haridas S."/>
            <person name="Chen C."/>
            <person name="Bauer D."/>
            <person name="Andreopoulos W."/>
            <person name="Pangilinan J."/>
            <person name="LaButti K."/>
            <person name="Riley R."/>
            <person name="Lipzen A."/>
            <person name="Clum A."/>
            <person name="Drula E."/>
            <person name="Henrissat B."/>
            <person name="Kohler A."/>
            <person name="Grigoriev I.V."/>
            <person name="Martin F.M."/>
            <person name="Hacquard S."/>
        </authorList>
    </citation>
    <scope>NUCLEOTIDE SEQUENCE</scope>
    <source>
        <strain evidence="4">MPI-CAGE-CH-0243</strain>
    </source>
</reference>
<dbReference type="AlphaFoldDB" id="A0A9P9EM61"/>
<dbReference type="InterPro" id="IPR058925">
    <property type="entry name" value="zf-C2H2_AcuF"/>
</dbReference>
<dbReference type="Gene3D" id="3.40.50.300">
    <property type="entry name" value="P-loop containing nucleotide triphosphate hydrolases"/>
    <property type="match status" value="1"/>
</dbReference>
<dbReference type="Proteomes" id="UP000700596">
    <property type="component" value="Unassembled WGS sequence"/>
</dbReference>
<dbReference type="Pfam" id="PF13424">
    <property type="entry name" value="TPR_12"/>
    <property type="match status" value="3"/>
</dbReference>
<sequence>MHLTEAAHKDTPTSSQIIFANQNEEILSKRFQLEADCNTTFTSLTYAALHSASPIEQEKILRGENIPETFEMTIPLTNLPPRPRIAPGNREAECPYCFTVCSADEFDEISWPHHIIQDLMPFVCVLPECPSPNAMYDTHTGWISHMRKEHTHRGWACMDSTHIGPLYFSEKLDFKTHIETEHGDDFSEDEVENIIEDCYGDIPGDKKLEICPFCGERESQYWPEGNIEDHIARRLISLAHTSISWHIDLLDNVLFEAVPVIEVDRSTFHIVSTGQSAATSPLKLIKKVPFILPLERPTSFAGRLRELNQLQTHVLSEGGKKLAVYGLGGCGKTALVLELAYWMKKKDPSRTVFWVPAFSQESFEQAYRDMAQYLEIPGIEDSEADVKELVKSRLSKHNTEQWLLIVDNVDDSDILFSPLGQNSSTNRLIDYLPHSSQGSIVFTSRTRKTAVKLAPENLIALGDLTKHDAIKMLKARLHPEHQHELLVQETIDTFLDTLNYFALAIVQAAAFINRTGISLSMYVSMYRNSEKDATTLLHEVFDDQSRYQDHNKPVATTWYTSFEQIRREDNLASQYLSFMACTLNTDIPASMLPGSNSSMEHTNAIETLKAYTFITERIAQKDKQQMKKKASTKAFDMHPLVQIAIKGWLLSRNKWNSWIKRSLKQLKSIVPRGDHETRRLWMAYLPHAVHLVRLEEANGMKRTISLLERIGHCECALGRYLDAEQTHQCVLDKRKARFGEEHPATLASMNDVGLALSLQGKHAMAETFHRETLFKRRTVLGDQHVSTLISMNNLADTLHSRGKYTDSERMHRDALALEEILLGERHMKTLSSMSNLAKVLGSQGRYTEAEAMNQKTLVLMTEVLGEKHPTTLTSMNNVGDALRNLGRYHEAEAMHQKTLVLMKDVHGEKHPKTLTSMNNVGLALGNLGKYREAERIHRETLLLRKEVHGTKHPETLISMNNLGTVLGYLRRYKEAESIQKENLALMQEVHGLKHPSTFFTMHNLAITLGNVGKNPEALSLMQDCVILREQVCGYHHPNSTSSRRELSIMWKSSVPLKGMRISDEENESEGPIRSESEGSIRSEFEGSIRSEFEGSVRSEFEGSVRSEF</sequence>
<dbReference type="InterPro" id="IPR019734">
    <property type="entry name" value="TPR_rpt"/>
</dbReference>
<evidence type="ECO:0000313" key="4">
    <source>
        <dbReference type="EMBL" id="KAH7139511.1"/>
    </source>
</evidence>